<protein>
    <recommendedName>
        <fullName evidence="3">DUF4913 domain-containing protein</fullName>
    </recommendedName>
</protein>
<gene>
    <name evidence="1" type="ORF">FRACA_2160013</name>
</gene>
<dbReference type="RefSeq" id="WP_101831785.1">
    <property type="nucleotide sequence ID" value="NZ_FZMO01000131.1"/>
</dbReference>
<keyword evidence="2" id="KW-1185">Reference proteome</keyword>
<reference evidence="1 2" key="1">
    <citation type="submission" date="2017-06" db="EMBL/GenBank/DDBJ databases">
        <authorList>
            <person name="Kim H.J."/>
            <person name="Triplett B.A."/>
        </authorList>
    </citation>
    <scope>NUCLEOTIDE SEQUENCE [LARGE SCALE GENOMIC DNA]</scope>
    <source>
        <strain evidence="1">FRACA_ARgP5</strain>
    </source>
</reference>
<evidence type="ECO:0000313" key="1">
    <source>
        <dbReference type="EMBL" id="SNQ48032.1"/>
    </source>
</evidence>
<organism evidence="1 2">
    <name type="scientific">Frankia canadensis</name>
    <dbReference type="NCBI Taxonomy" id="1836972"/>
    <lineage>
        <taxon>Bacteria</taxon>
        <taxon>Bacillati</taxon>
        <taxon>Actinomycetota</taxon>
        <taxon>Actinomycetes</taxon>
        <taxon>Frankiales</taxon>
        <taxon>Frankiaceae</taxon>
        <taxon>Frankia</taxon>
    </lineage>
</organism>
<evidence type="ECO:0000313" key="2">
    <source>
        <dbReference type="Proteomes" id="UP000234331"/>
    </source>
</evidence>
<dbReference type="OrthoDB" id="3535759at2"/>
<proteinExistence type="predicted"/>
<dbReference type="AlphaFoldDB" id="A0A2I2KQT9"/>
<dbReference type="EMBL" id="FZMO01000131">
    <property type="protein sequence ID" value="SNQ48032.1"/>
    <property type="molecule type" value="Genomic_DNA"/>
</dbReference>
<accession>A0A2I2KQT9</accession>
<evidence type="ECO:0008006" key="3">
    <source>
        <dbReference type="Google" id="ProtNLM"/>
    </source>
</evidence>
<name>A0A2I2KQT9_9ACTN</name>
<sequence>MTAPARGQMDELLDVVSQLVDRVLALEEQGARRTTHRTDRPGTPFRWENLDPDRLRSTWQEFGDWVRWLTERFRIDDIPPCWYRHGDLVEELTGLWLAWQAAYHDDRPDDPVRWLDWLARARARFARRSPRCGAGTHKEHGVGPIHDDSDFAAFVARQSTRATTAAAAGS</sequence>
<dbReference type="Proteomes" id="UP000234331">
    <property type="component" value="Unassembled WGS sequence"/>
</dbReference>